<name>A0ABY3QSF4_9BRAD</name>
<keyword evidence="3" id="KW-1185">Reference proteome</keyword>
<dbReference type="EMBL" id="CP088100">
    <property type="protein sequence ID" value="UFW88949.1"/>
    <property type="molecule type" value="Genomic_DNA"/>
</dbReference>
<accession>A0ABY3QSF4</accession>
<proteinExistence type="predicted"/>
<feature type="region of interest" description="Disordered" evidence="1">
    <location>
        <begin position="67"/>
        <end position="97"/>
    </location>
</feature>
<gene>
    <name evidence="2" type="ORF">BjapCC829_10790</name>
</gene>
<dbReference type="Proteomes" id="UP001430990">
    <property type="component" value="Chromosome"/>
</dbReference>
<evidence type="ECO:0000313" key="3">
    <source>
        <dbReference type="Proteomes" id="UP001430990"/>
    </source>
</evidence>
<dbReference type="RefSeq" id="WP_231144361.1">
    <property type="nucleotide sequence ID" value="NZ_CP088100.1"/>
</dbReference>
<sequence>MPATITRTELAAIWPPNAAVAREAGHEQQSPLRAIRAKCLDFSCYQISEVRLCEAIKCPLWPFRAGKHPRHAAHEKTPSDSAGFGQGEAIQDEGTAR</sequence>
<evidence type="ECO:0000256" key="1">
    <source>
        <dbReference type="SAM" id="MobiDB-lite"/>
    </source>
</evidence>
<reference evidence="2" key="1">
    <citation type="submission" date="2021-11" db="EMBL/GenBank/DDBJ databases">
        <title>Australian commercial rhizobial inoculants.</title>
        <authorList>
            <person name="Kohlmeier M.G."/>
            <person name="O'Hara G.W."/>
            <person name="Colombi E."/>
            <person name="Ramsay J.P."/>
            <person name="Terpolilli J."/>
        </authorList>
    </citation>
    <scope>NUCLEOTIDE SEQUENCE</scope>
    <source>
        <strain evidence="2">CC829</strain>
    </source>
</reference>
<evidence type="ECO:0000313" key="2">
    <source>
        <dbReference type="EMBL" id="UFW88949.1"/>
    </source>
</evidence>
<protein>
    <submittedName>
        <fullName evidence="2">Uncharacterized protein</fullName>
    </submittedName>
</protein>
<organism evidence="2 3">
    <name type="scientific">Bradyrhizobium barranii</name>
    <dbReference type="NCBI Taxonomy" id="2992140"/>
    <lineage>
        <taxon>Bacteria</taxon>
        <taxon>Pseudomonadati</taxon>
        <taxon>Pseudomonadota</taxon>
        <taxon>Alphaproteobacteria</taxon>
        <taxon>Hyphomicrobiales</taxon>
        <taxon>Nitrobacteraceae</taxon>
        <taxon>Bradyrhizobium</taxon>
    </lineage>
</organism>